<keyword evidence="3" id="KW-1185">Reference proteome</keyword>
<sequence length="1751" mass="191719">MKLSSTKLKVFGGWIVVLMCIMAFSSKVLGSESIPKERENYQFTERSVPLKSGKAQVRKYRKRSSRNPVGIINISKLPARTRVAKINAQNSPANLFGFLAATNSYEERDYGIYSINPNTGDYSKLYDVEEYGEGEGGGTYANGKFYLSVFDEFYWSGINSAKLVVVDVVTGDKQVIEKEAEYPNAAVNMTYDPVNDVVYSINYDEAGEAYTLSKLDLQTLDFTVVAPMENSYRGMCIDGEGQMYVIDDYGDVYKFDKESAVQGEKVVSTGFFPEYSQSCCWSPLDRKIYWAACNWSESELIVIDPVSKEFYTQLAFENGEEWIGLYTTDPFSDPSAPAAVENLSISYATPGATTARISCDLPTRTAGGNELKGLINVAIVVDGDTVQIKENQSPGAEFSISLVLTNGLHVLKVICLNSGGEGVAASIKTFTGEDMPQIPTEVTAVAEESGKVTLSWTLPEAGINGGWVNLTKVSYDILRNGESLSTDIKETTYIDNLPENELKSYKYTVIVKFGGEECGSVESNSVVFGKAVSLPYEQTFEDASSFDLLNIIDNNGDGVTWQFDTGQFSAGYTFSADNAADDYLVLPKMTFKAYNVYSLSFDICSGSGYNAEIIGVKVGAEPSVETLSTIVMEPTEIMADASSPRHIVLTYVPEANGQGNFAIHCTSVADRFGVNVDNVRVEEFGSIYAPKGVTDFVVTADQTGLQKATMSFVVPKENYQGEPLSSVSKIEILRNGKLIKTFENPVLGATLTYEDEHSDFGFNTYGIVAYSGENAGVKVEQTVFCGIYSLPYIVAPTQQEFSLFTIKDNNNDDNTWYYDISDGSLKYAYCSNSADDYVVTPAIELGTAHMIEVVFDAKAGVMGSEKLEVTYGKSDKPEDQQKAQTFDLTNKEYQTFTATFEVTEHGRYYVGFHAISDPDQFTLNIKNIEVRNGALMKAPAAVTELKATPAAQGGLSATLSFRLPTQSLNGEELTGTVDVTVKRADGSVVAEFTGKQPGEVLSCNDENAVQGNNVYTVVAKNEFSEGGTATVTCYCGIDVPSIVSNFTALPSSDNLKAELSWSVPTVGVHNGYFQPSDITYKIYEYVGTSYREVGTTTALSYTATPSSSKLDSYTFLVSATTIGGEGEAALDNVVLGIPYTMPFEENGVNNMTTTYPWIMGALSGQAEWGLTNYIRSLGLEPEDGGMFVCHSQSGKGEARLQVPKLNLGGFNAPTLTFLLYRYQNAAGKLSVKVTADDKAYTEVYSANTASFLPGWTVCKVNLAQYKDYPWIAIVFDGAVSNGSDYVIIDNMAVANESEFDAKLESIKGARRPVVGESENYTVVVKNNGKQSITYDVNLYVDETLVQTLSRTEALAQGETADHLFTVTPTAEMIGKETPIKAEVIAKESDEIPENNILEAIIIASQSELPVITDLVGEKTERAHELSWTKPTLTPEPVVDDFEGYESFIYENIGDYTVVDGDGLTSAGILFVEFPNMGTPMAFQVWEPLAEGVDVTSNNWKPHSGEKCLVSWAGLSYDGLTPQNDDYLISPEIIGGTNVSFYATIPTTEYTPETFEVLYSTTTTDVDAFELLATESVLNVGWKEYSYQLPENARYFAIHYISSNKFALLVDDLSYVPVSAVKDLSVVGYHVYCNGQKLTQTPIVETNYSTPSIEYGAYHVTVVYDKGESFRSNTVRLGTSAVDELNRNDIRVYGMNGCIMSEGVTGRKISVYGIDGRTLFYIESESDTEKIPMERGVYLVKVDNRTIRVQVR</sequence>
<dbReference type="SMART" id="SM00060">
    <property type="entry name" value="FN3"/>
    <property type="match status" value="4"/>
</dbReference>
<dbReference type="SUPFAM" id="SSF49265">
    <property type="entry name" value="Fibronectin type III"/>
    <property type="match status" value="1"/>
</dbReference>
<dbReference type="InterPro" id="IPR011635">
    <property type="entry name" value="CARDB"/>
</dbReference>
<feature type="domain" description="Fibronectin type-III" evidence="1">
    <location>
        <begin position="436"/>
        <end position="517"/>
    </location>
</feature>
<evidence type="ECO:0000313" key="2">
    <source>
        <dbReference type="EMBL" id="EJZ65219.1"/>
    </source>
</evidence>
<comment type="caution">
    <text evidence="2">The sequence shown here is derived from an EMBL/GenBank/DDBJ whole genome shotgun (WGS) entry which is preliminary data.</text>
</comment>
<dbReference type="InterPro" id="IPR013320">
    <property type="entry name" value="ConA-like_dom_sf"/>
</dbReference>
<proteinExistence type="predicted"/>
<dbReference type="NCBIfam" id="NF038128">
    <property type="entry name" value="choice_anch_J"/>
    <property type="match status" value="3"/>
</dbReference>
<dbReference type="InterPro" id="IPR036116">
    <property type="entry name" value="FN3_sf"/>
</dbReference>
<dbReference type="STRING" id="742726.HMPREF9448_00950"/>
<evidence type="ECO:0000259" key="1">
    <source>
        <dbReference type="SMART" id="SM00060"/>
    </source>
</evidence>
<dbReference type="HOGENOM" id="CLU_004284_0_0_10"/>
<feature type="domain" description="Fibronectin type-III" evidence="1">
    <location>
        <begin position="939"/>
        <end position="1026"/>
    </location>
</feature>
<dbReference type="Pfam" id="PF07705">
    <property type="entry name" value="CARDB"/>
    <property type="match status" value="1"/>
</dbReference>
<gene>
    <name evidence="2" type="ORF">HMPREF9448_00950</name>
</gene>
<dbReference type="EMBL" id="ADLE01000007">
    <property type="protein sequence ID" value="EJZ65219.1"/>
    <property type="molecule type" value="Genomic_DNA"/>
</dbReference>
<dbReference type="PATRIC" id="fig|742726.3.peg.1016"/>
<dbReference type="SUPFAM" id="SSF49899">
    <property type="entry name" value="Concanavalin A-like lectins/glucanases"/>
    <property type="match status" value="1"/>
</dbReference>
<feature type="domain" description="Fibronectin type-III" evidence="1">
    <location>
        <begin position="337"/>
        <end position="422"/>
    </location>
</feature>
<feature type="domain" description="Fibronectin type-III" evidence="1">
    <location>
        <begin position="1040"/>
        <end position="1126"/>
    </location>
</feature>
<dbReference type="eggNOG" id="COG1572">
    <property type="taxonomic scope" value="Bacteria"/>
</dbReference>
<dbReference type="SUPFAM" id="SSF63825">
    <property type="entry name" value="YWTD domain"/>
    <property type="match status" value="1"/>
</dbReference>
<dbReference type="Gene3D" id="2.60.40.10">
    <property type="entry name" value="Immunoglobulins"/>
    <property type="match status" value="3"/>
</dbReference>
<name>K0XBN9_9BACT</name>
<dbReference type="OrthoDB" id="1086190at2"/>
<dbReference type="RefSeq" id="WP_008861443.1">
    <property type="nucleotide sequence ID" value="NZ_JH815203.1"/>
</dbReference>
<accession>K0XBN9</accession>
<dbReference type="Proteomes" id="UP000006044">
    <property type="component" value="Unassembled WGS sequence"/>
</dbReference>
<dbReference type="Gene3D" id="2.60.120.200">
    <property type="match status" value="4"/>
</dbReference>
<evidence type="ECO:0000313" key="3">
    <source>
        <dbReference type="Proteomes" id="UP000006044"/>
    </source>
</evidence>
<dbReference type="GO" id="GO:0004553">
    <property type="term" value="F:hydrolase activity, hydrolyzing O-glycosyl compounds"/>
    <property type="evidence" value="ECO:0007669"/>
    <property type="project" value="UniProtKB-ARBA"/>
</dbReference>
<dbReference type="GeneID" id="77848254"/>
<protein>
    <recommendedName>
        <fullName evidence="1">Fibronectin type-III domain-containing protein</fullName>
    </recommendedName>
</protein>
<dbReference type="Pfam" id="PF07675">
    <property type="entry name" value="Cleaved_Adhesin"/>
    <property type="match status" value="2"/>
</dbReference>
<dbReference type="InterPro" id="IPR003961">
    <property type="entry name" value="FN3_dom"/>
</dbReference>
<reference evidence="2 3" key="1">
    <citation type="submission" date="2012-08" db="EMBL/GenBank/DDBJ databases">
        <title>The Genome Sequence of Barnesiella intestinihominis YIT 11860.</title>
        <authorList>
            <consortium name="The Broad Institute Genome Sequencing Platform"/>
            <person name="Earl A."/>
            <person name="Ward D."/>
            <person name="Feldgarden M."/>
            <person name="Gevers D."/>
            <person name="Morotomi M."/>
            <person name="Walker B."/>
            <person name="Young S.K."/>
            <person name="Zeng Q."/>
            <person name="Gargeya S."/>
            <person name="Fitzgerald M."/>
            <person name="Haas B."/>
            <person name="Abouelleil A."/>
            <person name="Alvarado L."/>
            <person name="Arachchi H.M."/>
            <person name="Berlin A.M."/>
            <person name="Chapman S.B."/>
            <person name="Goldberg J."/>
            <person name="Griggs A."/>
            <person name="Gujja S."/>
            <person name="Hansen M."/>
            <person name="Howarth C."/>
            <person name="Imamovic A."/>
            <person name="Larimer J."/>
            <person name="McCowen C."/>
            <person name="Montmayeur A."/>
            <person name="Murphy C."/>
            <person name="Neiman D."/>
            <person name="Pearson M."/>
            <person name="Priest M."/>
            <person name="Roberts A."/>
            <person name="Saif S."/>
            <person name="Shea T."/>
            <person name="Sisk P."/>
            <person name="Sykes S."/>
            <person name="Wortman J."/>
            <person name="Nusbaum C."/>
            <person name="Birren B."/>
        </authorList>
    </citation>
    <scope>NUCLEOTIDE SEQUENCE [LARGE SCALE GENOMIC DNA]</scope>
    <source>
        <strain evidence="2 3">YIT 11860</strain>
    </source>
</reference>
<organism evidence="2 3">
    <name type="scientific">Barnesiella intestinihominis YIT 11860</name>
    <dbReference type="NCBI Taxonomy" id="742726"/>
    <lineage>
        <taxon>Bacteria</taxon>
        <taxon>Pseudomonadati</taxon>
        <taxon>Bacteroidota</taxon>
        <taxon>Bacteroidia</taxon>
        <taxon>Bacteroidales</taxon>
        <taxon>Barnesiellaceae</taxon>
        <taxon>Barnesiella</taxon>
    </lineage>
</organism>
<dbReference type="InterPro" id="IPR013783">
    <property type="entry name" value="Ig-like_fold"/>
</dbReference>
<dbReference type="GO" id="GO:0005975">
    <property type="term" value="P:carbohydrate metabolic process"/>
    <property type="evidence" value="ECO:0007669"/>
    <property type="project" value="UniProtKB-ARBA"/>
</dbReference>
<dbReference type="InterPro" id="IPR011628">
    <property type="entry name" value="Cleaved_adhesin"/>
</dbReference>